<dbReference type="EMBL" id="FOVF01000027">
    <property type="protein sequence ID" value="SFN51540.1"/>
    <property type="molecule type" value="Genomic_DNA"/>
</dbReference>
<gene>
    <name evidence="1" type="ORF">SAMN05216289_12725</name>
</gene>
<sequence length="46" mass="4903">MNKNLIEEMSITELEQRVEFSCCGGGGGGDGDPSTGCPEFTYCDPQ</sequence>
<evidence type="ECO:0000313" key="1">
    <source>
        <dbReference type="EMBL" id="SFN51540.1"/>
    </source>
</evidence>
<keyword evidence="2" id="KW-1185">Reference proteome</keyword>
<evidence type="ECO:0000313" key="2">
    <source>
        <dbReference type="Proteomes" id="UP000198575"/>
    </source>
</evidence>
<protein>
    <submittedName>
        <fullName evidence="1">Uncharacterized protein</fullName>
    </submittedName>
</protein>
<reference evidence="1 2" key="1">
    <citation type="submission" date="2016-10" db="EMBL/GenBank/DDBJ databases">
        <authorList>
            <person name="de Groot N.N."/>
        </authorList>
    </citation>
    <scope>NUCLEOTIDE SEQUENCE [LARGE SCALE GENOMIC DNA]</scope>
    <source>
        <strain evidence="1 2">CGMCC 1.7659</strain>
    </source>
</reference>
<organism evidence="1 2">
    <name type="scientific">Dokdonella immobilis</name>
    <dbReference type="NCBI Taxonomy" id="578942"/>
    <lineage>
        <taxon>Bacteria</taxon>
        <taxon>Pseudomonadati</taxon>
        <taxon>Pseudomonadota</taxon>
        <taxon>Gammaproteobacteria</taxon>
        <taxon>Lysobacterales</taxon>
        <taxon>Rhodanobacteraceae</taxon>
        <taxon>Dokdonella</taxon>
    </lineage>
</organism>
<accession>A0A1I4ZNI5</accession>
<dbReference type="RefSeq" id="WP_175498122.1">
    <property type="nucleotide sequence ID" value="NZ_FOVF01000027.1"/>
</dbReference>
<dbReference type="AlphaFoldDB" id="A0A1I4ZNI5"/>
<dbReference type="Proteomes" id="UP000198575">
    <property type="component" value="Unassembled WGS sequence"/>
</dbReference>
<name>A0A1I4ZNI5_9GAMM</name>
<proteinExistence type="predicted"/>